<dbReference type="AlphaFoldDB" id="A0A1V8SUW2"/>
<dbReference type="InterPro" id="IPR021463">
    <property type="entry name" value="Methyltransf_34"/>
</dbReference>
<name>A0A1V8SUW2_9PEZI</name>
<comment type="caution">
    <text evidence="2">The sequence shown here is derived from an EMBL/GenBank/DDBJ whole genome shotgun (WGS) entry which is preliminary data.</text>
</comment>
<dbReference type="STRING" id="1507870.A0A1V8SUW2"/>
<accession>A0A1V8SUW2</accession>
<dbReference type="Proteomes" id="UP000192596">
    <property type="component" value="Unassembled WGS sequence"/>
</dbReference>
<protein>
    <recommendedName>
        <fullName evidence="4">25S rRNA (Uridine(2843)-N(3))-methyltransferase</fullName>
    </recommendedName>
</protein>
<evidence type="ECO:0000256" key="1">
    <source>
        <dbReference type="SAM" id="MobiDB-lite"/>
    </source>
</evidence>
<dbReference type="InParanoid" id="A0A1V8SUW2"/>
<reference evidence="3" key="1">
    <citation type="submission" date="2017-03" db="EMBL/GenBank/DDBJ databases">
        <title>Genomes of endolithic fungi from Antarctica.</title>
        <authorList>
            <person name="Coleine C."/>
            <person name="Masonjones S."/>
            <person name="Stajich J.E."/>
        </authorList>
    </citation>
    <scope>NUCLEOTIDE SEQUENCE [LARGE SCALE GENOMIC DNA]</scope>
    <source>
        <strain evidence="3">CCFEE 5527</strain>
    </source>
</reference>
<organism evidence="2 3">
    <name type="scientific">Cryoendolithus antarcticus</name>
    <dbReference type="NCBI Taxonomy" id="1507870"/>
    <lineage>
        <taxon>Eukaryota</taxon>
        <taxon>Fungi</taxon>
        <taxon>Dikarya</taxon>
        <taxon>Ascomycota</taxon>
        <taxon>Pezizomycotina</taxon>
        <taxon>Dothideomycetes</taxon>
        <taxon>Dothideomycetidae</taxon>
        <taxon>Cladosporiales</taxon>
        <taxon>Cladosporiaceae</taxon>
        <taxon>Cryoendolithus</taxon>
    </lineage>
</organism>
<evidence type="ECO:0008006" key="4">
    <source>
        <dbReference type="Google" id="ProtNLM"/>
    </source>
</evidence>
<sequence length="372" mass="41287">MPRDEGRAMKDEVKAFRKPQQPKSKPNKKLATKVRAVPNIVKEPEVPTVSLALQQRLLDLFQQALYAGPDSLACVQEVKSHLYKRDFASAFGKEDYLRAYALRWSAGRTLAYLDLLCGEIGDVLSESLKQSASNRDDEGEDMRAAAPKVFCFGAGAGAEIAAFAGWLDRDESKRAMTNLKLEVVDIAAWDGVVETLTKGVTSPPELGKHASDAARESVEALIQPENFGVSFMRADLLEWNEVIVKGKLSGVRLVTIMFTLNELYSTSLPKTQSLLSHLTAASEPGTMLLVVDSPGSYSTVSINGAEKKYPMQWLLDYTLLGSRKSDTPAKWEKISSEDSKWFRLPEGLVYPVELENMRYQMHLYRRLSDASG</sequence>
<feature type="compositionally biased region" description="Basic and acidic residues" evidence="1">
    <location>
        <begin position="1"/>
        <end position="15"/>
    </location>
</feature>
<gene>
    <name evidence="2" type="ORF">B0A48_11258</name>
</gene>
<dbReference type="OrthoDB" id="6419443at2759"/>
<evidence type="ECO:0000313" key="3">
    <source>
        <dbReference type="Proteomes" id="UP000192596"/>
    </source>
</evidence>
<dbReference type="FunCoup" id="A0A1V8SUW2">
    <property type="interactions" value="51"/>
</dbReference>
<feature type="region of interest" description="Disordered" evidence="1">
    <location>
        <begin position="1"/>
        <end position="30"/>
    </location>
</feature>
<dbReference type="Pfam" id="PF11312">
    <property type="entry name" value="Methyltransf_34"/>
    <property type="match status" value="1"/>
</dbReference>
<dbReference type="EMBL" id="NAJO01000026">
    <property type="protein sequence ID" value="OQO02975.1"/>
    <property type="molecule type" value="Genomic_DNA"/>
</dbReference>
<proteinExistence type="predicted"/>
<evidence type="ECO:0000313" key="2">
    <source>
        <dbReference type="EMBL" id="OQO02975.1"/>
    </source>
</evidence>
<keyword evidence="3" id="KW-1185">Reference proteome</keyword>